<dbReference type="InterPro" id="IPR015943">
    <property type="entry name" value="WD40/YVTN_repeat-like_dom_sf"/>
</dbReference>
<dbReference type="PROSITE" id="PS51257">
    <property type="entry name" value="PROKAR_LIPOPROTEIN"/>
    <property type="match status" value="1"/>
</dbReference>
<accession>A0A327RY07</accession>
<dbReference type="PANTHER" id="PTHR47197:SF3">
    <property type="entry name" value="DIHYDRO-HEME D1 DEHYDROGENASE"/>
    <property type="match status" value="1"/>
</dbReference>
<evidence type="ECO:0008006" key="3">
    <source>
        <dbReference type="Google" id="ProtNLM"/>
    </source>
</evidence>
<gene>
    <name evidence="1" type="ORF">LY11_04989</name>
</gene>
<dbReference type="InterPro" id="IPR031815">
    <property type="entry name" value="DUF5074"/>
</dbReference>
<protein>
    <recommendedName>
        <fullName evidence="3">YncE family protein</fullName>
    </recommendedName>
</protein>
<dbReference type="STRING" id="188932.AY601_2328"/>
<reference evidence="1 2" key="1">
    <citation type="submission" date="2018-06" db="EMBL/GenBank/DDBJ databases">
        <title>Genomic Encyclopedia of Archaeal and Bacterial Type Strains, Phase II (KMG-II): from individual species to whole genera.</title>
        <authorList>
            <person name="Goeker M."/>
        </authorList>
    </citation>
    <scope>NUCLEOTIDE SEQUENCE [LARGE SCALE GENOMIC DNA]</scope>
    <source>
        <strain evidence="1 2">DSM 14825</strain>
    </source>
</reference>
<proteinExistence type="predicted"/>
<dbReference type="PANTHER" id="PTHR47197">
    <property type="entry name" value="PROTEIN NIRF"/>
    <property type="match status" value="1"/>
</dbReference>
<dbReference type="Gene3D" id="2.130.10.10">
    <property type="entry name" value="YVTN repeat-like/Quinoprotein amine dehydrogenase"/>
    <property type="match status" value="1"/>
</dbReference>
<dbReference type="SUPFAM" id="SSF50969">
    <property type="entry name" value="YVTN repeat-like/Quinoprotein amine dehydrogenase"/>
    <property type="match status" value="1"/>
</dbReference>
<evidence type="ECO:0000313" key="2">
    <source>
        <dbReference type="Proteomes" id="UP000249754"/>
    </source>
</evidence>
<dbReference type="AlphaFoldDB" id="A0A327RY07"/>
<organism evidence="1 2">
    <name type="scientific">Pedobacter cryoconitis</name>
    <dbReference type="NCBI Taxonomy" id="188932"/>
    <lineage>
        <taxon>Bacteria</taxon>
        <taxon>Pseudomonadati</taxon>
        <taxon>Bacteroidota</taxon>
        <taxon>Sphingobacteriia</taxon>
        <taxon>Sphingobacteriales</taxon>
        <taxon>Sphingobacteriaceae</taxon>
        <taxon>Pedobacter</taxon>
    </lineage>
</organism>
<comment type="caution">
    <text evidence="1">The sequence shown here is derived from an EMBL/GenBank/DDBJ whole genome shotgun (WGS) entry which is preliminary data.</text>
</comment>
<sequence>MKKQLLYRLSLAVMVSASLFSCRKDPQPAPEQVEILEPTPSGPVKGLYLLNEGNMNMNKASLDYLDLATGVYRRNIYNQANPEIVKGLGDVGNDIGVYGSKVYVVVNLSNKIEVLNAKTGKKLGQIPLANSRYITFYKGKAYASAYLGTLGDPTAGNGVVIEIDTATLTEKRRVQVGRQPEELAVVRGKLFVANSGGYSSKNYERTVSVIDLNSFQVTNKIDVAINLHRLKADQYGDLYVSSRGDYFDIPSKLFVIDTQTEKVKKSFDIGVSEIVIDGDLAYYYSTEYSKITGDNTITYGMINVKTEIPLTKSFITDGTNEKITVPYGIAVNPITKDVFVTDAKDYVSPGTLYCFNPAGIKKFQVTTGDIPAHFAFVY</sequence>
<name>A0A327RY07_9SPHI</name>
<dbReference type="OrthoDB" id="792648at2"/>
<dbReference type="InterPro" id="IPR051200">
    <property type="entry name" value="Host-pathogen_enzymatic-act"/>
</dbReference>
<dbReference type="InterPro" id="IPR011044">
    <property type="entry name" value="Quino_amine_DH_bsu"/>
</dbReference>
<dbReference type="EMBL" id="QLLR01000043">
    <property type="protein sequence ID" value="RAJ21148.1"/>
    <property type="molecule type" value="Genomic_DNA"/>
</dbReference>
<dbReference type="RefSeq" id="WP_111636278.1">
    <property type="nucleotide sequence ID" value="NZ_QLLR01000043.1"/>
</dbReference>
<evidence type="ECO:0000313" key="1">
    <source>
        <dbReference type="EMBL" id="RAJ21148.1"/>
    </source>
</evidence>
<dbReference type="Pfam" id="PF16819">
    <property type="entry name" value="DUF5074"/>
    <property type="match status" value="1"/>
</dbReference>
<dbReference type="Proteomes" id="UP000249754">
    <property type="component" value="Unassembled WGS sequence"/>
</dbReference>